<name>A0ABQ2JJS0_9SPHN</name>
<accession>A0ABQ2JJS0</accession>
<evidence type="ECO:0000313" key="1">
    <source>
        <dbReference type="EMBL" id="GGN46651.1"/>
    </source>
</evidence>
<organism evidence="1 2">
    <name type="scientific">Novosphingobium indicum</name>
    <dbReference type="NCBI Taxonomy" id="462949"/>
    <lineage>
        <taxon>Bacteria</taxon>
        <taxon>Pseudomonadati</taxon>
        <taxon>Pseudomonadota</taxon>
        <taxon>Alphaproteobacteria</taxon>
        <taxon>Sphingomonadales</taxon>
        <taxon>Sphingomonadaceae</taxon>
        <taxon>Novosphingobium</taxon>
    </lineage>
</organism>
<dbReference type="NCBIfam" id="TIGR02743">
    <property type="entry name" value="TraW"/>
    <property type="match status" value="1"/>
</dbReference>
<dbReference type="InterPro" id="IPR014114">
    <property type="entry name" value="TraW"/>
</dbReference>
<comment type="caution">
    <text evidence="1">The sequence shown here is derived from an EMBL/GenBank/DDBJ whole genome shotgun (WGS) entry which is preliminary data.</text>
</comment>
<evidence type="ECO:0008006" key="3">
    <source>
        <dbReference type="Google" id="ProtNLM"/>
    </source>
</evidence>
<protein>
    <recommendedName>
        <fullName evidence="3">Type-F conjugative transfer system protein TraW</fullName>
    </recommendedName>
</protein>
<dbReference type="Proteomes" id="UP000605099">
    <property type="component" value="Unassembled WGS sequence"/>
</dbReference>
<gene>
    <name evidence="1" type="primary">traW</name>
    <name evidence="1" type="ORF">GCM10011349_14080</name>
</gene>
<proteinExistence type="predicted"/>
<dbReference type="EMBL" id="BMLK01000005">
    <property type="protein sequence ID" value="GGN46651.1"/>
    <property type="molecule type" value="Genomic_DNA"/>
</dbReference>
<evidence type="ECO:0000313" key="2">
    <source>
        <dbReference type="Proteomes" id="UP000605099"/>
    </source>
</evidence>
<reference evidence="2" key="1">
    <citation type="journal article" date="2019" name="Int. J. Syst. Evol. Microbiol.">
        <title>The Global Catalogue of Microorganisms (GCM) 10K type strain sequencing project: providing services to taxonomists for standard genome sequencing and annotation.</title>
        <authorList>
            <consortium name="The Broad Institute Genomics Platform"/>
            <consortium name="The Broad Institute Genome Sequencing Center for Infectious Disease"/>
            <person name="Wu L."/>
            <person name="Ma J."/>
        </authorList>
    </citation>
    <scope>NUCLEOTIDE SEQUENCE [LARGE SCALE GENOMIC DNA]</scope>
    <source>
        <strain evidence="2">CGMCC 1.6784</strain>
    </source>
</reference>
<sequence>MSLVQAADHGQMGQTFPIIEEDLLTAIEARLRTLEASGEIAGLQRRMQEQATLSVRRPRPVAGLSAASERRQWLFDPSIVLEADIRDDKNNLIAARGTRVNPLDHVALGQDLIFVDGTDQTQVDWAVRSHSAEGAKIIFVTGSPFDAMKPHQRRFWFDQGGRLTARFGIRHTPAVVTSAGKALRITEVPLGPKGGTS</sequence>
<keyword evidence="2" id="KW-1185">Reference proteome</keyword>